<dbReference type="Pfam" id="PF14317">
    <property type="entry name" value="YcxB"/>
    <property type="match status" value="1"/>
</dbReference>
<feature type="domain" description="YcxB-like C-terminal" evidence="2">
    <location>
        <begin position="94"/>
        <end position="150"/>
    </location>
</feature>
<gene>
    <name evidence="3" type="ORF">CSX02_12925</name>
</gene>
<keyword evidence="1" id="KW-1133">Transmembrane helix</keyword>
<reference evidence="3 4" key="1">
    <citation type="submission" date="2017-10" db="EMBL/GenBank/DDBJ databases">
        <title>Resolving the taxonomy of Roseburia spp., Eubacterium rectale and Agathobacter spp. through phylogenomic analysis.</title>
        <authorList>
            <person name="Sheridan P.O."/>
            <person name="Walker A.W."/>
            <person name="Duncan S.H."/>
            <person name="Scott K.P."/>
            <person name="Toole P.W.O."/>
            <person name="Luis P."/>
            <person name="Flint H.J."/>
        </authorList>
    </citation>
    <scope>NUCLEOTIDE SEQUENCE [LARGE SCALE GENOMIC DNA]</scope>
    <source>
        <strain evidence="3 4">JK623</strain>
    </source>
</reference>
<dbReference type="EMBL" id="PDYG01000134">
    <property type="protein sequence ID" value="PHU36471.1"/>
    <property type="molecule type" value="Genomic_DNA"/>
</dbReference>
<dbReference type="Proteomes" id="UP000224563">
    <property type="component" value="Unassembled WGS sequence"/>
</dbReference>
<dbReference type="RefSeq" id="WP_099386973.1">
    <property type="nucleotide sequence ID" value="NZ_JANSWH010000085.1"/>
</dbReference>
<sequence>MSAEFSVQLTAKDLFRFNMRSTYTTLQGPISIIIAILFAVSGVVSAMNGNYQYMALYFAMAILFVAYIPCTLWFRSKKTIEKNEVLSGVLNYRINEDGIEVISGEETGSLPWEYVFKMVSNKQYLLIYSNRIHAYIIPRAQMKEHYETVKAIASEKLEKYRVRMK</sequence>
<organism evidence="3 4">
    <name type="scientific">Agathobacter ruminis</name>
    <dbReference type="NCBI Taxonomy" id="1712665"/>
    <lineage>
        <taxon>Bacteria</taxon>
        <taxon>Bacillati</taxon>
        <taxon>Bacillota</taxon>
        <taxon>Clostridia</taxon>
        <taxon>Lachnospirales</taxon>
        <taxon>Lachnospiraceae</taxon>
        <taxon>Agathobacter</taxon>
    </lineage>
</organism>
<dbReference type="AlphaFoldDB" id="A0A2G3DZS6"/>
<comment type="caution">
    <text evidence="3">The sequence shown here is derived from an EMBL/GenBank/DDBJ whole genome shotgun (WGS) entry which is preliminary data.</text>
</comment>
<feature type="transmembrane region" description="Helical" evidence="1">
    <location>
        <begin position="26"/>
        <end position="47"/>
    </location>
</feature>
<reference evidence="3 4" key="2">
    <citation type="submission" date="2017-10" db="EMBL/GenBank/DDBJ databases">
        <authorList>
            <person name="Banno H."/>
            <person name="Chua N.-H."/>
        </authorList>
    </citation>
    <scope>NUCLEOTIDE SEQUENCE [LARGE SCALE GENOMIC DNA]</scope>
    <source>
        <strain evidence="3 4">JK623</strain>
    </source>
</reference>
<proteinExistence type="predicted"/>
<evidence type="ECO:0000313" key="3">
    <source>
        <dbReference type="EMBL" id="PHU36471.1"/>
    </source>
</evidence>
<dbReference type="InterPro" id="IPR025588">
    <property type="entry name" value="YcxB-like_C"/>
</dbReference>
<evidence type="ECO:0000313" key="4">
    <source>
        <dbReference type="Proteomes" id="UP000224563"/>
    </source>
</evidence>
<keyword evidence="4" id="KW-1185">Reference proteome</keyword>
<evidence type="ECO:0000256" key="1">
    <source>
        <dbReference type="SAM" id="Phobius"/>
    </source>
</evidence>
<accession>A0A2G3DZS6</accession>
<keyword evidence="1" id="KW-0472">Membrane</keyword>
<protein>
    <recommendedName>
        <fullName evidence="2">YcxB-like C-terminal domain-containing protein</fullName>
    </recommendedName>
</protein>
<name>A0A2G3DZS6_9FIRM</name>
<feature type="transmembrane region" description="Helical" evidence="1">
    <location>
        <begin position="53"/>
        <end position="74"/>
    </location>
</feature>
<evidence type="ECO:0000259" key="2">
    <source>
        <dbReference type="Pfam" id="PF14317"/>
    </source>
</evidence>
<keyword evidence="1" id="KW-0812">Transmembrane</keyword>